<name>A0AAN9XBS5_PSOTE</name>
<evidence type="ECO:0000313" key="1">
    <source>
        <dbReference type="EMBL" id="KAK7387600.1"/>
    </source>
</evidence>
<dbReference type="Proteomes" id="UP001386955">
    <property type="component" value="Unassembled WGS sequence"/>
</dbReference>
<reference evidence="1 2" key="1">
    <citation type="submission" date="2024-01" db="EMBL/GenBank/DDBJ databases">
        <title>The genomes of 5 underutilized Papilionoideae crops provide insights into root nodulation and disease resistanc.</title>
        <authorList>
            <person name="Jiang F."/>
        </authorList>
    </citation>
    <scope>NUCLEOTIDE SEQUENCE [LARGE SCALE GENOMIC DNA]</scope>
    <source>
        <strain evidence="1">DUOXIRENSHENG_FW03</strain>
        <tissue evidence="1">Leaves</tissue>
    </source>
</reference>
<evidence type="ECO:0000313" key="2">
    <source>
        <dbReference type="Proteomes" id="UP001386955"/>
    </source>
</evidence>
<dbReference type="AlphaFoldDB" id="A0AAN9XBS5"/>
<accession>A0AAN9XBS5</accession>
<comment type="caution">
    <text evidence="1">The sequence shown here is derived from an EMBL/GenBank/DDBJ whole genome shotgun (WGS) entry which is preliminary data.</text>
</comment>
<organism evidence="1 2">
    <name type="scientific">Psophocarpus tetragonolobus</name>
    <name type="common">Winged bean</name>
    <name type="synonym">Dolichos tetragonolobus</name>
    <dbReference type="NCBI Taxonomy" id="3891"/>
    <lineage>
        <taxon>Eukaryota</taxon>
        <taxon>Viridiplantae</taxon>
        <taxon>Streptophyta</taxon>
        <taxon>Embryophyta</taxon>
        <taxon>Tracheophyta</taxon>
        <taxon>Spermatophyta</taxon>
        <taxon>Magnoliopsida</taxon>
        <taxon>eudicotyledons</taxon>
        <taxon>Gunneridae</taxon>
        <taxon>Pentapetalae</taxon>
        <taxon>rosids</taxon>
        <taxon>fabids</taxon>
        <taxon>Fabales</taxon>
        <taxon>Fabaceae</taxon>
        <taxon>Papilionoideae</taxon>
        <taxon>50 kb inversion clade</taxon>
        <taxon>NPAAA clade</taxon>
        <taxon>indigoferoid/millettioid clade</taxon>
        <taxon>Phaseoleae</taxon>
        <taxon>Psophocarpus</taxon>
    </lineage>
</organism>
<proteinExistence type="predicted"/>
<protein>
    <submittedName>
        <fullName evidence="1">Uncharacterized protein</fullName>
    </submittedName>
</protein>
<sequence length="93" mass="10726">MKQALPRRTVPFVALAPFDPFPLPPLYFSSASTGWVRIAVLFSILSTKDDHVEIEDTCDVDDGEKGACPLICLRWSWSWSWSVRIEEGWWRIE</sequence>
<keyword evidence="2" id="KW-1185">Reference proteome</keyword>
<dbReference type="EMBL" id="JAYMYS010000007">
    <property type="protein sequence ID" value="KAK7387600.1"/>
    <property type="molecule type" value="Genomic_DNA"/>
</dbReference>
<gene>
    <name evidence="1" type="ORF">VNO78_28513</name>
</gene>